<feature type="compositionally biased region" description="Low complexity" evidence="5">
    <location>
        <begin position="266"/>
        <end position="284"/>
    </location>
</feature>
<feature type="compositionally biased region" description="Basic and acidic residues" evidence="5">
    <location>
        <begin position="104"/>
        <end position="114"/>
    </location>
</feature>
<feature type="compositionally biased region" description="Polar residues" evidence="5">
    <location>
        <begin position="436"/>
        <end position="453"/>
    </location>
</feature>
<feature type="compositionally biased region" description="Polar residues" evidence="5">
    <location>
        <begin position="361"/>
        <end position="394"/>
    </location>
</feature>
<dbReference type="GO" id="GO:0016020">
    <property type="term" value="C:membrane"/>
    <property type="evidence" value="ECO:0007669"/>
    <property type="project" value="UniProtKB-SubCell"/>
</dbReference>
<feature type="compositionally biased region" description="Low complexity" evidence="5">
    <location>
        <begin position="531"/>
        <end position="555"/>
    </location>
</feature>
<comment type="caution">
    <text evidence="7">The sequence shown here is derived from an EMBL/GenBank/DDBJ whole genome shotgun (WGS) entry which is preliminary data.</text>
</comment>
<reference evidence="7" key="1">
    <citation type="journal article" date="2020" name="Fungal Divers.">
        <title>Resolving the Mortierellaceae phylogeny through synthesis of multi-gene phylogenetics and phylogenomics.</title>
        <authorList>
            <person name="Vandepol N."/>
            <person name="Liber J."/>
            <person name="Desiro A."/>
            <person name="Na H."/>
            <person name="Kennedy M."/>
            <person name="Barry K."/>
            <person name="Grigoriev I.V."/>
            <person name="Miller A.N."/>
            <person name="O'Donnell K."/>
            <person name="Stajich J.E."/>
            <person name="Bonito G."/>
        </authorList>
    </citation>
    <scope>NUCLEOTIDE SEQUENCE</scope>
    <source>
        <strain evidence="7">KOD1015</strain>
    </source>
</reference>
<dbReference type="InterPro" id="IPR051694">
    <property type="entry name" value="Immunoregulatory_rcpt-like"/>
</dbReference>
<feature type="compositionally biased region" description="Polar residues" evidence="5">
    <location>
        <begin position="412"/>
        <end position="425"/>
    </location>
</feature>
<dbReference type="OrthoDB" id="2445817at2759"/>
<keyword evidence="8" id="KW-1185">Reference proteome</keyword>
<keyword evidence="3 6" id="KW-1133">Transmembrane helix</keyword>
<keyword evidence="2 6" id="KW-0812">Transmembrane</keyword>
<evidence type="ECO:0000256" key="2">
    <source>
        <dbReference type="ARBA" id="ARBA00022692"/>
    </source>
</evidence>
<keyword evidence="4 6" id="KW-0472">Membrane</keyword>
<dbReference type="AlphaFoldDB" id="A0A9P6KDW3"/>
<evidence type="ECO:0000256" key="3">
    <source>
        <dbReference type="ARBA" id="ARBA00022989"/>
    </source>
</evidence>
<dbReference type="PANTHER" id="PTHR15549">
    <property type="entry name" value="PAIRED IMMUNOGLOBULIN-LIKE TYPE 2 RECEPTOR"/>
    <property type="match status" value="1"/>
</dbReference>
<feature type="compositionally biased region" description="Polar residues" evidence="5">
    <location>
        <begin position="332"/>
        <end position="341"/>
    </location>
</feature>
<organism evidence="7 8">
    <name type="scientific">Lunasporangiospora selenospora</name>
    <dbReference type="NCBI Taxonomy" id="979761"/>
    <lineage>
        <taxon>Eukaryota</taxon>
        <taxon>Fungi</taxon>
        <taxon>Fungi incertae sedis</taxon>
        <taxon>Mucoromycota</taxon>
        <taxon>Mortierellomycotina</taxon>
        <taxon>Mortierellomycetes</taxon>
        <taxon>Mortierellales</taxon>
        <taxon>Mortierellaceae</taxon>
        <taxon>Lunasporangiospora</taxon>
    </lineage>
</organism>
<sequence length="605" mass="64819">MDQSTTTTKPKATATSRAATTTPRSATTSSARPKNPETSSLSNSSSASSSSLSPSPTVSAGASTSSGLSTPAIAGIAAAGGLILFFILSVILCKRRRRRIYENRPDASNDRSRDPINPNDVLPPENKYNQRTPPLPDGDSGFISYPLALRSGGAGGEDKFDDIALHADPRTEQTRQTLEQQYQHYDEQTQSRFVPENPIRTNPAATASAPPLFDPVAVDNQGHPLHVAPSPTAAITVNPAVAPSAASEADTPLSPSQRAQRHRQQRQQPQQQPLQPEQTQSPSQHPVQHMAEKENPMIINDMGNEFVIQTGSSNHSSPHHRPLDHRPRNSSEEGSVAQSELSYLRPSGQPTSPRGPGPRNYSPSQPLSHASPSVYSTGSNTSSQQPLNIRTGSGTPHVYPESVLSDDGARYSPSTGPRRSASRPNLGSGPAPNPGSPYQSPRQGPSYPAQSTPLHGPSSYPAQNSPRQGPTFPAQNSPRQGPSRPAQNSPSQYPQNDGYSQNGYSQNGYSQNGYSQNGYPQNGGYPQNNHSQSNYSQGGYSQQQYPQQSNQGYGSPSMYPQQNSPHYQGGQGSVRSPPMSPTTPVGRSPGFQPSPNHRPRNNNYP</sequence>
<dbReference type="GO" id="GO:0071944">
    <property type="term" value="C:cell periphery"/>
    <property type="evidence" value="ECO:0007669"/>
    <property type="project" value="UniProtKB-ARBA"/>
</dbReference>
<name>A0A9P6KDW3_9FUNG</name>
<feature type="transmembrane region" description="Helical" evidence="6">
    <location>
        <begin position="72"/>
        <end position="93"/>
    </location>
</feature>
<feature type="region of interest" description="Disordered" evidence="5">
    <location>
        <begin position="1"/>
        <end position="66"/>
    </location>
</feature>
<feature type="region of interest" description="Disordered" evidence="5">
    <location>
        <begin position="241"/>
        <end position="288"/>
    </location>
</feature>
<feature type="compositionally biased region" description="Polar residues" evidence="5">
    <location>
        <begin position="460"/>
        <end position="530"/>
    </location>
</feature>
<proteinExistence type="predicted"/>
<dbReference type="EMBL" id="JAABOA010001633">
    <property type="protein sequence ID" value="KAF9581170.1"/>
    <property type="molecule type" value="Genomic_DNA"/>
</dbReference>
<gene>
    <name evidence="7" type="ORF">BGW38_001918</name>
</gene>
<feature type="region of interest" description="Disordered" evidence="5">
    <location>
        <begin position="104"/>
        <end position="138"/>
    </location>
</feature>
<evidence type="ECO:0000256" key="1">
    <source>
        <dbReference type="ARBA" id="ARBA00004167"/>
    </source>
</evidence>
<evidence type="ECO:0000313" key="8">
    <source>
        <dbReference type="Proteomes" id="UP000780801"/>
    </source>
</evidence>
<accession>A0A9P6KDW3</accession>
<comment type="subcellular location">
    <subcellularLocation>
        <location evidence="1">Membrane</location>
        <topology evidence="1">Single-pass membrane protein</topology>
    </subcellularLocation>
</comment>
<evidence type="ECO:0000256" key="4">
    <source>
        <dbReference type="ARBA" id="ARBA00023136"/>
    </source>
</evidence>
<evidence type="ECO:0000313" key="7">
    <source>
        <dbReference type="EMBL" id="KAF9581170.1"/>
    </source>
</evidence>
<dbReference type="Proteomes" id="UP000780801">
    <property type="component" value="Unassembled WGS sequence"/>
</dbReference>
<evidence type="ECO:0000256" key="5">
    <source>
        <dbReference type="SAM" id="MobiDB-lite"/>
    </source>
</evidence>
<feature type="region of interest" description="Disordered" evidence="5">
    <location>
        <begin position="308"/>
        <end position="605"/>
    </location>
</feature>
<feature type="region of interest" description="Disordered" evidence="5">
    <location>
        <begin position="188"/>
        <end position="210"/>
    </location>
</feature>
<feature type="compositionally biased region" description="Polar residues" evidence="5">
    <location>
        <begin position="591"/>
        <end position="605"/>
    </location>
</feature>
<protein>
    <submittedName>
        <fullName evidence="7">Uncharacterized protein</fullName>
    </submittedName>
</protein>
<evidence type="ECO:0000256" key="6">
    <source>
        <dbReference type="SAM" id="Phobius"/>
    </source>
</evidence>